<name>A0AAV8WTK5_9CUCU</name>
<dbReference type="PANTHER" id="PTHR47055:SF3">
    <property type="entry name" value="PHORBOL-ESTER_DAG-TYPE DOMAIN-CONTAINING PROTEIN"/>
    <property type="match status" value="1"/>
</dbReference>
<comment type="caution">
    <text evidence="2">The sequence shown here is derived from an EMBL/GenBank/DDBJ whole genome shotgun (WGS) entry which is preliminary data.</text>
</comment>
<protein>
    <recommendedName>
        <fullName evidence="1">PiggyBac transposable element-derived protein domain-containing protein</fullName>
    </recommendedName>
</protein>
<feature type="non-terminal residue" evidence="2">
    <location>
        <position position="1"/>
    </location>
</feature>
<evidence type="ECO:0000313" key="2">
    <source>
        <dbReference type="EMBL" id="KAJ8930084.1"/>
    </source>
</evidence>
<feature type="domain" description="PiggyBac transposable element-derived protein" evidence="1">
    <location>
        <begin position="92"/>
        <end position="190"/>
    </location>
</feature>
<gene>
    <name evidence="2" type="ORF">NQ314_017154</name>
</gene>
<evidence type="ECO:0000259" key="1">
    <source>
        <dbReference type="Pfam" id="PF13843"/>
    </source>
</evidence>
<dbReference type="InterPro" id="IPR052638">
    <property type="entry name" value="PiggyBac_TE-derived"/>
</dbReference>
<dbReference type="AlphaFoldDB" id="A0AAV8WTK5"/>
<dbReference type="PANTHER" id="PTHR47055">
    <property type="entry name" value="DDE_TNP_1_7 DOMAIN-CONTAINING PROTEIN"/>
    <property type="match status" value="1"/>
</dbReference>
<keyword evidence="3" id="KW-1185">Reference proteome</keyword>
<dbReference type="EMBL" id="JANEYF010004784">
    <property type="protein sequence ID" value="KAJ8930084.1"/>
    <property type="molecule type" value="Genomic_DNA"/>
</dbReference>
<dbReference type="Pfam" id="PF13843">
    <property type="entry name" value="DDE_Tnp_1_7"/>
    <property type="match status" value="1"/>
</dbReference>
<proteinExistence type="predicted"/>
<reference evidence="2" key="1">
    <citation type="journal article" date="2023" name="Insect Mol. Biol.">
        <title>Genome sequencing provides insights into the evolution of gene families encoding plant cell wall-degrading enzymes in longhorned beetles.</title>
        <authorList>
            <person name="Shin N.R."/>
            <person name="Okamura Y."/>
            <person name="Kirsch R."/>
            <person name="Pauchet Y."/>
        </authorList>
    </citation>
    <scope>NUCLEOTIDE SEQUENCE</scope>
    <source>
        <strain evidence="2">RBIC_L_NR</strain>
    </source>
</reference>
<evidence type="ECO:0000313" key="3">
    <source>
        <dbReference type="Proteomes" id="UP001162156"/>
    </source>
</evidence>
<dbReference type="Proteomes" id="UP001162156">
    <property type="component" value="Unassembled WGS sequence"/>
</dbReference>
<dbReference type="InterPro" id="IPR029526">
    <property type="entry name" value="PGBD"/>
</dbReference>
<dbReference type="GO" id="GO:0043565">
    <property type="term" value="F:sequence-specific DNA binding"/>
    <property type="evidence" value="ECO:0007669"/>
    <property type="project" value="TreeGrafter"/>
</dbReference>
<sequence>RQLLAPAEIKLVNNDRIGASSRCDEPENNAPERQVTEKIPLEMDENVLFDPESEWITNRLSTKEPSKWIPGDIQPMPRQFPEPDYSRYKDMSPVELFELFFDENIYLYLAEQTQLYAHFKNKHDPEITSQEIRCFTAILILTGYNPLPSKRLYWDMKDDTHNQMVADSMRRDRFLKIQRFIHMADNTKMDRLWGKWHDSRKSNTKIMSDDQKIRISKKKRGYYEHIIERNDGGLLVRWMDNAVVTIASTSAGVHPEGVVKKILPKRKKNTS</sequence>
<accession>A0AAV8WTK5</accession>
<organism evidence="2 3">
    <name type="scientific">Rhamnusium bicolor</name>
    <dbReference type="NCBI Taxonomy" id="1586634"/>
    <lineage>
        <taxon>Eukaryota</taxon>
        <taxon>Metazoa</taxon>
        <taxon>Ecdysozoa</taxon>
        <taxon>Arthropoda</taxon>
        <taxon>Hexapoda</taxon>
        <taxon>Insecta</taxon>
        <taxon>Pterygota</taxon>
        <taxon>Neoptera</taxon>
        <taxon>Endopterygota</taxon>
        <taxon>Coleoptera</taxon>
        <taxon>Polyphaga</taxon>
        <taxon>Cucujiformia</taxon>
        <taxon>Chrysomeloidea</taxon>
        <taxon>Cerambycidae</taxon>
        <taxon>Lepturinae</taxon>
        <taxon>Rhagiini</taxon>
        <taxon>Rhamnusium</taxon>
    </lineage>
</organism>